<sequence>MAERTCDIEPPQSDKATRHCDTLPLQSDKATGHCDTLLLQSDKATGHCDTLLLQSDKATSHSDKLLSSSPPLTQYPWLSSPSPSPGKGHNLIMLKRLFCPFRRRMVISCFHFIAFFNRPPVSLKGK</sequence>
<gene>
    <name evidence="2" type="ORF">PoB_002049100</name>
</gene>
<evidence type="ECO:0000313" key="2">
    <source>
        <dbReference type="EMBL" id="GFN93985.1"/>
    </source>
</evidence>
<dbReference type="Proteomes" id="UP000735302">
    <property type="component" value="Unassembled WGS sequence"/>
</dbReference>
<protein>
    <submittedName>
        <fullName evidence="2">Uncharacterized protein</fullName>
    </submittedName>
</protein>
<dbReference type="EMBL" id="BLXT01002393">
    <property type="protein sequence ID" value="GFN93985.1"/>
    <property type="molecule type" value="Genomic_DNA"/>
</dbReference>
<comment type="caution">
    <text evidence="2">The sequence shown here is derived from an EMBL/GenBank/DDBJ whole genome shotgun (WGS) entry which is preliminary data.</text>
</comment>
<accession>A0AAV3ZH69</accession>
<feature type="compositionally biased region" description="Polar residues" evidence="1">
    <location>
        <begin position="65"/>
        <end position="81"/>
    </location>
</feature>
<proteinExistence type="predicted"/>
<reference evidence="2 3" key="1">
    <citation type="journal article" date="2021" name="Elife">
        <title>Chloroplast acquisition without the gene transfer in kleptoplastic sea slugs, Plakobranchus ocellatus.</title>
        <authorList>
            <person name="Maeda T."/>
            <person name="Takahashi S."/>
            <person name="Yoshida T."/>
            <person name="Shimamura S."/>
            <person name="Takaki Y."/>
            <person name="Nagai Y."/>
            <person name="Toyoda A."/>
            <person name="Suzuki Y."/>
            <person name="Arimoto A."/>
            <person name="Ishii H."/>
            <person name="Satoh N."/>
            <person name="Nishiyama T."/>
            <person name="Hasebe M."/>
            <person name="Maruyama T."/>
            <person name="Minagawa J."/>
            <person name="Obokata J."/>
            <person name="Shigenobu S."/>
        </authorList>
    </citation>
    <scope>NUCLEOTIDE SEQUENCE [LARGE SCALE GENOMIC DNA]</scope>
</reference>
<name>A0AAV3ZH69_9GAST</name>
<dbReference type="AlphaFoldDB" id="A0AAV3ZH69"/>
<keyword evidence="3" id="KW-1185">Reference proteome</keyword>
<evidence type="ECO:0000256" key="1">
    <source>
        <dbReference type="SAM" id="MobiDB-lite"/>
    </source>
</evidence>
<evidence type="ECO:0000313" key="3">
    <source>
        <dbReference type="Proteomes" id="UP000735302"/>
    </source>
</evidence>
<organism evidence="2 3">
    <name type="scientific">Plakobranchus ocellatus</name>
    <dbReference type="NCBI Taxonomy" id="259542"/>
    <lineage>
        <taxon>Eukaryota</taxon>
        <taxon>Metazoa</taxon>
        <taxon>Spiralia</taxon>
        <taxon>Lophotrochozoa</taxon>
        <taxon>Mollusca</taxon>
        <taxon>Gastropoda</taxon>
        <taxon>Heterobranchia</taxon>
        <taxon>Euthyneura</taxon>
        <taxon>Panpulmonata</taxon>
        <taxon>Sacoglossa</taxon>
        <taxon>Placobranchoidea</taxon>
        <taxon>Plakobranchidae</taxon>
        <taxon>Plakobranchus</taxon>
    </lineage>
</organism>
<feature type="region of interest" description="Disordered" evidence="1">
    <location>
        <begin position="57"/>
        <end position="88"/>
    </location>
</feature>